<sequence>MSMVREGISPVSISPQDIMIDVGKQIMSLGGNAASNVLRGPQPVEEPRPGSQYVRLSAGQELTLKTIENKLSKIGFKGPVGPLEIAPRRVKN</sequence>
<name>A0A0F8WP15_9ZZZZ</name>
<evidence type="ECO:0000313" key="1">
    <source>
        <dbReference type="EMBL" id="KKK58393.1"/>
    </source>
</evidence>
<accession>A0A0F8WP15</accession>
<dbReference type="AlphaFoldDB" id="A0A0F8WP15"/>
<comment type="caution">
    <text evidence="1">The sequence shown here is derived from an EMBL/GenBank/DDBJ whole genome shotgun (WGS) entry which is preliminary data.</text>
</comment>
<dbReference type="EMBL" id="LAZR01064007">
    <property type="protein sequence ID" value="KKK58393.1"/>
    <property type="molecule type" value="Genomic_DNA"/>
</dbReference>
<protein>
    <submittedName>
        <fullName evidence="1">Uncharacterized protein</fullName>
    </submittedName>
</protein>
<organism evidence="1">
    <name type="scientific">marine sediment metagenome</name>
    <dbReference type="NCBI Taxonomy" id="412755"/>
    <lineage>
        <taxon>unclassified sequences</taxon>
        <taxon>metagenomes</taxon>
        <taxon>ecological metagenomes</taxon>
    </lineage>
</organism>
<reference evidence="1" key="1">
    <citation type="journal article" date="2015" name="Nature">
        <title>Complex archaea that bridge the gap between prokaryotes and eukaryotes.</title>
        <authorList>
            <person name="Spang A."/>
            <person name="Saw J.H."/>
            <person name="Jorgensen S.L."/>
            <person name="Zaremba-Niedzwiedzka K."/>
            <person name="Martijn J."/>
            <person name="Lind A.E."/>
            <person name="van Eijk R."/>
            <person name="Schleper C."/>
            <person name="Guy L."/>
            <person name="Ettema T.J."/>
        </authorList>
    </citation>
    <scope>NUCLEOTIDE SEQUENCE</scope>
</reference>
<proteinExistence type="predicted"/>
<gene>
    <name evidence="1" type="ORF">LCGC14_3044910</name>
</gene>
<feature type="non-terminal residue" evidence="1">
    <location>
        <position position="92"/>
    </location>
</feature>